<dbReference type="GeneID" id="93646136"/>
<protein>
    <submittedName>
        <fullName evidence="3">Uncharacterized protein</fullName>
    </submittedName>
</protein>
<feature type="transmembrane region" description="Helical" evidence="2">
    <location>
        <begin position="27"/>
        <end position="51"/>
    </location>
</feature>
<evidence type="ECO:0000256" key="2">
    <source>
        <dbReference type="SAM" id="Phobius"/>
    </source>
</evidence>
<evidence type="ECO:0000256" key="1">
    <source>
        <dbReference type="SAM" id="MobiDB-lite"/>
    </source>
</evidence>
<name>A0A0B6ACF1_PRIM2</name>
<evidence type="ECO:0000313" key="4">
    <source>
        <dbReference type="Proteomes" id="UP000031829"/>
    </source>
</evidence>
<proteinExistence type="predicted"/>
<evidence type="ECO:0000313" key="3">
    <source>
        <dbReference type="EMBL" id="AJI22615.1"/>
    </source>
</evidence>
<feature type="region of interest" description="Disordered" evidence="1">
    <location>
        <begin position="1"/>
        <end position="23"/>
    </location>
</feature>
<dbReference type="RefSeq" id="WP_013081614.1">
    <property type="nucleotide sequence ID" value="NZ_BCVB01000014.1"/>
</dbReference>
<dbReference type="KEGG" id="bmeg:BG04_2799"/>
<sequence length="52" mass="5849">MSKSDHEKQQMSRADMKKQAKTSSQNLVMNVLIAIVSVCILALIINIFVLMK</sequence>
<keyword evidence="2" id="KW-0812">Transmembrane</keyword>
<dbReference type="AlphaFoldDB" id="A0A0B6ACF1"/>
<feature type="compositionally biased region" description="Basic and acidic residues" evidence="1">
    <location>
        <begin position="1"/>
        <end position="18"/>
    </location>
</feature>
<keyword evidence="2" id="KW-1133">Transmembrane helix</keyword>
<dbReference type="HOGENOM" id="CLU_3076799_0_0_9"/>
<organism evidence="3 4">
    <name type="scientific">Priestia megaterium (strain ATCC 14581 / DSM 32 / CCUG 1817 / JCM 2506 / NBRC 15308 / NCIMB 9376 / NCTC 10342 / NRRL B-14308 / VKM B-512 / Ford 19)</name>
    <name type="common">Bacillus megaterium</name>
    <dbReference type="NCBI Taxonomy" id="1348623"/>
    <lineage>
        <taxon>Bacteria</taxon>
        <taxon>Bacillati</taxon>
        <taxon>Bacillota</taxon>
        <taxon>Bacilli</taxon>
        <taxon>Bacillales</taxon>
        <taxon>Bacillaceae</taxon>
        <taxon>Priestia</taxon>
    </lineage>
</organism>
<keyword evidence="2" id="KW-0472">Membrane</keyword>
<gene>
    <name evidence="3" type="ORF">BG04_2799</name>
</gene>
<reference evidence="3 4" key="1">
    <citation type="journal article" date="2015" name="Genome Announc.">
        <title>Complete genome sequences for 35 biothreat assay-relevant bacillus species.</title>
        <authorList>
            <person name="Johnson S.L."/>
            <person name="Daligault H.E."/>
            <person name="Davenport K.W."/>
            <person name="Jaissle J."/>
            <person name="Frey K.G."/>
            <person name="Ladner J.T."/>
            <person name="Broomall S.M."/>
            <person name="Bishop-Lilly K.A."/>
            <person name="Bruce D.C."/>
            <person name="Gibbons H.S."/>
            <person name="Coyne S.R."/>
            <person name="Lo C.C."/>
            <person name="Meincke L."/>
            <person name="Munk A.C."/>
            <person name="Koroleva G.I."/>
            <person name="Rosenzweig C.N."/>
            <person name="Palacios G.F."/>
            <person name="Redden C.L."/>
            <person name="Minogue T.D."/>
            <person name="Chain P.S."/>
        </authorList>
    </citation>
    <scope>NUCLEOTIDE SEQUENCE [LARGE SCALE GENOMIC DNA]</scope>
    <source>
        <strain evidence="4">ATCC 14581 / DSM 32 / JCM 2506 / NBRC 15308 / NCIMB 9376 / NCTC 10342 / NRRL B-14308 / VKM B-512</strain>
    </source>
</reference>
<dbReference type="Proteomes" id="UP000031829">
    <property type="component" value="Chromosome"/>
</dbReference>
<dbReference type="EMBL" id="CP009920">
    <property type="protein sequence ID" value="AJI22615.1"/>
    <property type="molecule type" value="Genomic_DNA"/>
</dbReference>
<accession>A0A0B6ACF1</accession>